<dbReference type="PANTHER" id="PTHR15491:SF9">
    <property type="entry name" value="CIP1-INTERACTING ZINC FINGER PROTEIN"/>
    <property type="match status" value="1"/>
</dbReference>
<feature type="region of interest" description="Disordered" evidence="6">
    <location>
        <begin position="205"/>
        <end position="232"/>
    </location>
</feature>
<reference evidence="9" key="2">
    <citation type="journal article" date="2014" name="Nat. Commun.">
        <title>The cavefish genome reveals candidate genes for eye loss.</title>
        <authorList>
            <person name="McGaugh S.E."/>
            <person name="Gross J.B."/>
            <person name="Aken B."/>
            <person name="Blin M."/>
            <person name="Borowsky R."/>
            <person name="Chalopin D."/>
            <person name="Hinaux H."/>
            <person name="Jeffery W.R."/>
            <person name="Keene A."/>
            <person name="Ma L."/>
            <person name="Minx P."/>
            <person name="Murphy D."/>
            <person name="O'Quin K.E."/>
            <person name="Retaux S."/>
            <person name="Rohner N."/>
            <person name="Searle S.M."/>
            <person name="Stahl B.A."/>
            <person name="Tabin C."/>
            <person name="Volff J.N."/>
            <person name="Yoshizawa M."/>
            <person name="Warren W.C."/>
        </authorList>
    </citation>
    <scope>NUCLEOTIDE SEQUENCE [LARGE SCALE GENOMIC DNA]</scope>
    <source>
        <strain evidence="9">female</strain>
    </source>
</reference>
<dbReference type="PANTHER" id="PTHR15491">
    <property type="match status" value="1"/>
</dbReference>
<dbReference type="GO" id="GO:0003723">
    <property type="term" value="F:RNA binding"/>
    <property type="evidence" value="ECO:0007669"/>
    <property type="project" value="InterPro"/>
</dbReference>
<feature type="region of interest" description="Disordered" evidence="6">
    <location>
        <begin position="2258"/>
        <end position="2432"/>
    </location>
</feature>
<evidence type="ECO:0000256" key="3">
    <source>
        <dbReference type="ARBA" id="ARBA00022771"/>
    </source>
</evidence>
<keyword evidence="9" id="KW-1185">Reference proteome</keyword>
<feature type="compositionally biased region" description="Basic residues" evidence="6">
    <location>
        <begin position="582"/>
        <end position="657"/>
    </location>
</feature>
<keyword evidence="3" id="KW-0863">Zinc-finger</keyword>
<feature type="domain" description="Matrin-type" evidence="7">
    <location>
        <begin position="2446"/>
        <end position="2477"/>
    </location>
</feature>
<evidence type="ECO:0000313" key="8">
    <source>
        <dbReference type="Ensembl" id="ENSAMXP00000047799.1"/>
    </source>
</evidence>
<dbReference type="InterPro" id="IPR000504">
    <property type="entry name" value="RRM_dom"/>
</dbReference>
<sequence length="2500" mass="275663">MIKGNKTLSTQDGVENTITNNTNKQLNQLALLARPDAPNCFALFLESCVTNSLNNFRSPPVFGPASLHLAQIKARLALHHLNVIAAGNVAPPLIASPALPLLNLLKVTMSHPMYNNRGGLFSSGQRPVVTGQYGLGSQTGLDIGPNALGPNSMSSTRGGMMVNQQMTFPLGQRQSQMSQDLEAGIDANIRGAREEVRLVTQMLQQPKPDRRNDLRDDGISPGGSGYTAPGVAGRSDVDWSGYQVPGKLFTSPAIGHSSSSTGLFQSPAFGSSGGLRGLDSKLPLDLPPARYTSESASGILASFGLSSEDLELLSHYPDDQLTPDNLPFILRDIRLRKAKRSIPDTDARDPRITEARQGKVIDYGHSSKFGFPEEKTDSYTSDHLPKESSKYSREVQLSSFSGVDVSKHPQQNPRVPAKASVQELQKSSAVTQRSTSQSLDMQRTSTVTGRLPTAASVPSPVTRLPQMPPPLAVRPQAPVIPLVSGGQKLSWPPGFPPSASAPAVKRLPTPTMMNDYSAATPRIFPHTCSLCNIECVKIKDWIEHQNTNLHIESCRHLRKQYPDWNVEAVPVTSTEKKSEHRSPKRRARSRSYSRSPSPKRHHGSTSRRQRTRSRSRSPRRYRRSRSRSRTRSPRRKTRGGSPSYRRRSRTPSGRRSRSPGYSSSRRSPVRSSRRASPRRSSPSRQHRSSSSERLAKKLLESSELSKVTNSSSLEAMVQSLAPALLAELAKKRNSSSSPSVKSTSNRRRSSSPSLKRSEFSKSSSSTVKSSMPKSDKVKKPAGPGTACLLRLRGIPFGTTREELVAAIEPYGKIHTAILLKAISEASVCMEKVEDAKALVKFQNLKLHGRHVNICMEKDTRDEQREQKQKKPLIKKKDQSTTKTPQPFKPKGVTGKTVQTAKMNDFTKKPPPGKQTNKAKPLKKGPGETPVGQKVVKKEIPWRRNIVEITGLPQEGVTEEVLKSLASPHGFVSTPVIAVTQQKAYLEMPNTAAAEALVKAYAETPAKLQDKEITIAMMTRPVDLNYTESLFRVLMEMEKLPPQAIAVLPERLLTVSNVPNEVTAIKEVENLIKRFGSYKQSLPLNGRIIFEMDTPAIARSVYSRFLKFPCMVRNNSLTFRLAKMPKTSEQIKKKPDAKVAKPVPKVGTKARAKPKPNKPRAYNVTQVPAAATVTRTEDDKTKAEDSSVKEVTRNEAKSVMNPNGTTEPSAAEMGAGVTASDSETKKDLLFDETPSVKLSDHVLDTQSTEKAALESSDSEMDCFIIETKSCQSVPHSENKIETTGTENIVRVIKEPESGDGILPAGTTEEVGFPVGSTDQAEKELKTTENAEEMTMDTLENAEKDPVDITELGEKTDMDTTEQSEKEDMDTTEHSEKTDMDANERSEKTSTDSSEHSEKTDQDTTEQSEKTDTDTTEQSEKTSTDTTEHSEKTDQDTTEHSEKTDQDTTEQSEKTDTDTTEQSEKTSTDTTEHSEKTDTDTTEHSEKTDTAEQGEKADMDTTDQSEVTDKAEHSEKMATNSEKYGEKADMETAEHSENTPITITEHGEQALFDSAECNETTCMESGDKLQTETTTEVEAMSVEEDEAVNARLVNDNAADSPTEGQTVVVGNIASGENTLVSETEHHSVPIMESALVSEMMEDDLKPQNAMAENEPQLHDDLKSIELDQTGSTLQACDQRQFSDEGTPQSVSVPFDDASLDFPPVTQEILKALEAAVHQCRLQSSMRRAEEEARQKMAAEKVADKAKKAGYADSRKTQSVRGKKSGSSQTGNGESPERESTSRHRRKNSPEYMAPTTRRGGSSSSSASRKSTSESSPVSRDSREHEEDSYKSRSTSRSTRSSRSASKSRKTTKPKEAEEEPFPFNLDEFVTVDEVVDEPEEHVPLCSEPSPETEISPGVPSGSTSPSTPQKKLPTSSSKSSPATRSKQAKKPLPSATTRRTRASAKVVEDEESKTATELEEAEKLEEKQGAEDVASDILLEAGTVETNICESEKTVCESTEEPLPETLSQDENKECSTEEESLLVKKDPTDGGTTCQLEPNQIDSSDPSLKDELHLASEEKEIKTNVECEMEVKEEVNDEDSAVPPQDALVTLDEVNEEDEDFPDDEADEEELLRLQAGENPEALLTVDEVGGDEPEIDYQFEKEFQGLVTLDEIVEEEEEGGEAEIEEEEAEKKEAEREEEEEAEKEVEKEGEEDEDSFNPETLVTLDEAGGDEETDEQNKSIQACSEAETPVLQEGPVESSCLDEEACHMEELSRMNFVTVDEVGEDEDNQEEEEEEKELTVTRKGARPKRRPRQSARRSRRKKKGKASNQTEETPEVSIPEETSSVTEVSTSVTESMDLDLKPELQNLKEEESANTEIPPSDTDGEKCVEREDTDSQSGTLCTQAVTEKRATIKEESKQRRDDEPEKEPETKRPCTEPSATEEFTLPPFNPNNPIGIDFVVPKTGFFCKLCSLFYGSEETAKKTHCSSLRHYQSMQKYYEKLKNQSGNAQTPTSQSSASD</sequence>
<feature type="compositionally biased region" description="Basic and acidic residues" evidence="6">
    <location>
        <begin position="2339"/>
        <end position="2352"/>
    </location>
</feature>
<feature type="compositionally biased region" description="Basic and acidic residues" evidence="6">
    <location>
        <begin position="207"/>
        <end position="218"/>
    </location>
</feature>
<feature type="region of interest" description="Disordered" evidence="6">
    <location>
        <begin position="729"/>
        <end position="784"/>
    </location>
</feature>
<feature type="compositionally biased region" description="Acidic residues" evidence="6">
    <location>
        <begin position="2176"/>
        <end position="2197"/>
    </location>
</feature>
<evidence type="ECO:0000256" key="1">
    <source>
        <dbReference type="ARBA" id="ARBA00004123"/>
    </source>
</evidence>
<feature type="compositionally biased region" description="Basic and acidic residues" evidence="6">
    <location>
        <begin position="857"/>
        <end position="879"/>
    </location>
</feature>
<feature type="compositionally biased region" description="Acidic residues" evidence="6">
    <location>
        <begin position="2262"/>
        <end position="2277"/>
    </location>
</feature>
<feature type="compositionally biased region" description="Basic and acidic residues" evidence="6">
    <location>
        <begin position="2387"/>
        <end position="2415"/>
    </location>
</feature>
<dbReference type="PROSITE" id="PS50171">
    <property type="entry name" value="ZF_MATRIN"/>
    <property type="match status" value="1"/>
</dbReference>
<dbReference type="InterPro" id="IPR003604">
    <property type="entry name" value="Matrin/U1-like-C_Znf_C2H2"/>
</dbReference>
<feature type="region of interest" description="Disordered" evidence="6">
    <location>
        <begin position="1725"/>
        <end position="1971"/>
    </location>
</feature>
<feature type="region of interest" description="Disordered" evidence="6">
    <location>
        <begin position="2151"/>
        <end position="2244"/>
    </location>
</feature>
<feature type="compositionally biased region" description="Polar residues" evidence="6">
    <location>
        <begin position="1754"/>
        <end position="1770"/>
    </location>
</feature>
<feature type="compositionally biased region" description="Basic residues" evidence="6">
    <location>
        <begin position="1147"/>
        <end position="1157"/>
    </location>
</feature>
<dbReference type="InterPro" id="IPR026811">
    <property type="entry name" value="CIZ1"/>
</dbReference>
<feature type="compositionally biased region" description="Acidic residues" evidence="6">
    <location>
        <begin position="2151"/>
        <end position="2168"/>
    </location>
</feature>
<protein>
    <submittedName>
        <fullName evidence="8">Zinc finger protein 638</fullName>
    </submittedName>
</protein>
<feature type="compositionally biased region" description="Basic and acidic residues" evidence="6">
    <location>
        <begin position="1817"/>
        <end position="1828"/>
    </location>
</feature>
<feature type="region of interest" description="Disordered" evidence="6">
    <location>
        <begin position="2481"/>
        <end position="2500"/>
    </location>
</feature>
<feature type="compositionally biased region" description="Polar residues" evidence="6">
    <location>
        <begin position="2376"/>
        <end position="2386"/>
    </location>
</feature>
<feature type="region of interest" description="Disordered" evidence="6">
    <location>
        <begin position="857"/>
        <end position="931"/>
    </location>
</feature>
<feature type="compositionally biased region" description="Basic and acidic residues" evidence="6">
    <location>
        <begin position="1339"/>
        <end position="1497"/>
    </location>
</feature>
<evidence type="ECO:0000313" key="9">
    <source>
        <dbReference type="Proteomes" id="UP000018467"/>
    </source>
</evidence>
<reference evidence="8" key="3">
    <citation type="submission" date="2025-05" db="UniProtKB">
        <authorList>
            <consortium name="Ensembl"/>
        </authorList>
    </citation>
    <scope>IDENTIFICATION</scope>
</reference>
<reference evidence="9" key="1">
    <citation type="submission" date="2013-03" db="EMBL/GenBank/DDBJ databases">
        <authorList>
            <person name="Jeffery W."/>
            <person name="Warren W."/>
            <person name="Wilson R.K."/>
        </authorList>
    </citation>
    <scope>NUCLEOTIDE SEQUENCE</scope>
    <source>
        <strain evidence="9">female</strain>
    </source>
</reference>
<feature type="compositionally biased region" description="Basic and acidic residues" evidence="6">
    <location>
        <begin position="1318"/>
        <end position="1327"/>
    </location>
</feature>
<dbReference type="Ensembl" id="ENSAMXT00000030025.1">
    <property type="protein sequence ID" value="ENSAMXP00000050600.1"/>
    <property type="gene ID" value="ENSAMXG00000011007.2"/>
</dbReference>
<feature type="region of interest" description="Disordered" evidence="6">
    <location>
        <begin position="570"/>
        <end position="694"/>
    </location>
</feature>
<feature type="compositionally biased region" description="Basic and acidic residues" evidence="6">
    <location>
        <begin position="1128"/>
        <end position="1138"/>
    </location>
</feature>
<keyword evidence="5" id="KW-0539">Nucleus</keyword>
<feature type="region of interest" description="Disordered" evidence="6">
    <location>
        <begin position="1294"/>
        <end position="1533"/>
    </location>
</feature>
<feature type="compositionally biased region" description="Basic and acidic residues" evidence="6">
    <location>
        <begin position="1174"/>
        <end position="1195"/>
    </location>
</feature>
<dbReference type="SMART" id="SM00360">
    <property type="entry name" value="RRM"/>
    <property type="match status" value="2"/>
</dbReference>
<evidence type="ECO:0000259" key="7">
    <source>
        <dbReference type="PROSITE" id="PS50171"/>
    </source>
</evidence>
<feature type="region of interest" description="Disordered" evidence="6">
    <location>
        <begin position="1989"/>
        <end position="2047"/>
    </location>
</feature>
<feature type="compositionally biased region" description="Low complexity" evidence="6">
    <location>
        <begin position="750"/>
        <end position="772"/>
    </location>
</feature>
<dbReference type="GO" id="GO:0008270">
    <property type="term" value="F:zinc ion binding"/>
    <property type="evidence" value="ECO:0007669"/>
    <property type="project" value="UniProtKB-KW"/>
</dbReference>
<dbReference type="GO" id="GO:0005634">
    <property type="term" value="C:nucleus"/>
    <property type="evidence" value="ECO:0007669"/>
    <property type="project" value="UniProtKB-SubCell"/>
</dbReference>
<proteinExistence type="predicted"/>
<feature type="compositionally biased region" description="Acidic residues" evidence="6">
    <location>
        <begin position="1867"/>
        <end position="1877"/>
    </location>
</feature>
<feature type="compositionally biased region" description="Basic and acidic residues" evidence="6">
    <location>
        <begin position="383"/>
        <end position="393"/>
    </location>
</feature>
<feature type="compositionally biased region" description="Low complexity" evidence="6">
    <location>
        <begin position="1829"/>
        <end position="1842"/>
    </location>
</feature>
<keyword evidence="2" id="KW-0479">Metal-binding</keyword>
<keyword evidence="4" id="KW-0862">Zinc</keyword>
<dbReference type="InterPro" id="IPR000690">
    <property type="entry name" value="Matrin/U1-C_Znf_C2H2"/>
</dbReference>
<feature type="compositionally biased region" description="Polar residues" evidence="6">
    <location>
        <begin position="422"/>
        <end position="448"/>
    </location>
</feature>
<feature type="compositionally biased region" description="Polar residues" evidence="6">
    <location>
        <begin position="2484"/>
        <end position="2500"/>
    </location>
</feature>
<evidence type="ECO:0000256" key="2">
    <source>
        <dbReference type="ARBA" id="ARBA00022723"/>
    </source>
</evidence>
<dbReference type="SUPFAM" id="SSF54928">
    <property type="entry name" value="RNA-binding domain, RBD"/>
    <property type="match status" value="2"/>
</dbReference>
<name>A0A3B1K2D8_ASTMX</name>
<feature type="compositionally biased region" description="Basic residues" evidence="6">
    <location>
        <begin position="2284"/>
        <end position="2306"/>
    </location>
</feature>
<dbReference type="Proteomes" id="UP000018467">
    <property type="component" value="Unassembled WGS sequence"/>
</dbReference>
<feature type="compositionally biased region" description="Basic and acidic residues" evidence="6">
    <location>
        <begin position="1505"/>
        <end position="1514"/>
    </location>
</feature>
<dbReference type="Gene3D" id="3.30.70.330">
    <property type="match status" value="2"/>
</dbReference>
<feature type="compositionally biased region" description="Basic residues" evidence="6">
    <location>
        <begin position="667"/>
        <end position="677"/>
    </location>
</feature>
<dbReference type="InterPro" id="IPR035979">
    <property type="entry name" value="RBD_domain_sf"/>
</dbReference>
<feature type="compositionally biased region" description="Basic and acidic residues" evidence="6">
    <location>
        <begin position="2008"/>
        <end position="2027"/>
    </location>
</feature>
<feature type="region of interest" description="Disordered" evidence="6">
    <location>
        <begin position="1172"/>
        <end position="1213"/>
    </location>
</feature>
<dbReference type="SMART" id="SM00451">
    <property type="entry name" value="ZnF_U1"/>
    <property type="match status" value="1"/>
</dbReference>
<evidence type="ECO:0000256" key="5">
    <source>
        <dbReference type="ARBA" id="ARBA00023242"/>
    </source>
</evidence>
<feature type="region of interest" description="Disordered" evidence="6">
    <location>
        <begin position="364"/>
        <end position="462"/>
    </location>
</feature>
<dbReference type="InterPro" id="IPR012677">
    <property type="entry name" value="Nucleotide-bd_a/b_plait_sf"/>
</dbReference>
<evidence type="ECO:0000256" key="6">
    <source>
        <dbReference type="SAM" id="MobiDB-lite"/>
    </source>
</evidence>
<feature type="compositionally biased region" description="Low complexity" evidence="6">
    <location>
        <begin position="2307"/>
        <end position="2336"/>
    </location>
</feature>
<comment type="subcellular location">
    <subcellularLocation>
        <location evidence="1">Nucleus</location>
    </subcellularLocation>
</comment>
<feature type="compositionally biased region" description="Polar residues" evidence="6">
    <location>
        <begin position="2029"/>
        <end position="2045"/>
    </location>
</feature>
<organism evidence="8 9">
    <name type="scientific">Astyanax mexicanus</name>
    <name type="common">Blind cave fish</name>
    <name type="synonym">Astyanax fasciatus mexicanus</name>
    <dbReference type="NCBI Taxonomy" id="7994"/>
    <lineage>
        <taxon>Eukaryota</taxon>
        <taxon>Metazoa</taxon>
        <taxon>Chordata</taxon>
        <taxon>Craniata</taxon>
        <taxon>Vertebrata</taxon>
        <taxon>Euteleostomi</taxon>
        <taxon>Actinopterygii</taxon>
        <taxon>Neopterygii</taxon>
        <taxon>Teleostei</taxon>
        <taxon>Ostariophysi</taxon>
        <taxon>Characiformes</taxon>
        <taxon>Characoidei</taxon>
        <taxon>Acestrorhamphidae</taxon>
        <taxon>Acestrorhamphinae</taxon>
        <taxon>Astyanax</taxon>
    </lineage>
</organism>
<feature type="compositionally biased region" description="Low complexity" evidence="6">
    <location>
        <begin position="1893"/>
        <end position="1923"/>
    </location>
</feature>
<feature type="compositionally biased region" description="Low complexity" evidence="6">
    <location>
        <begin position="734"/>
        <end position="743"/>
    </location>
</feature>
<accession>A0A3B1K2D8</accession>
<feature type="region of interest" description="Disordered" evidence="6">
    <location>
        <begin position="1127"/>
        <end position="1160"/>
    </location>
</feature>
<evidence type="ECO:0000256" key="4">
    <source>
        <dbReference type="ARBA" id="ARBA00022833"/>
    </source>
</evidence>
<dbReference type="Bgee" id="ENSAMXG00000011007">
    <property type="expression patterns" value="Expressed in testis and 14 other cell types or tissues"/>
</dbReference>
<dbReference type="Ensembl" id="ENSAMXT00000054223.1">
    <property type="protein sequence ID" value="ENSAMXP00000047799.1"/>
    <property type="gene ID" value="ENSAMXG00000011007.2"/>
</dbReference>
<feature type="compositionally biased region" description="Low complexity" evidence="6">
    <location>
        <begin position="1799"/>
        <end position="1813"/>
    </location>
</feature>
<dbReference type="STRING" id="7994.ENSAMXP00000047799"/>
<feature type="compositionally biased region" description="Basic and acidic residues" evidence="6">
    <location>
        <begin position="1521"/>
        <end position="1533"/>
    </location>
</feature>
<dbReference type="GeneTree" id="ENSGT00940000153322"/>
<feature type="compositionally biased region" description="Basic and acidic residues" evidence="6">
    <location>
        <begin position="1725"/>
        <end position="1744"/>
    </location>
</feature>